<dbReference type="Pfam" id="PF13416">
    <property type="entry name" value="SBP_bac_8"/>
    <property type="match status" value="1"/>
</dbReference>
<accession>A0A1V4IBZ2</accession>
<dbReference type="PANTHER" id="PTHR43649">
    <property type="entry name" value="ARABINOSE-BINDING PROTEIN-RELATED"/>
    <property type="match status" value="1"/>
</dbReference>
<dbReference type="InterPro" id="IPR050490">
    <property type="entry name" value="Bact_solute-bd_prot1"/>
</dbReference>
<feature type="chain" id="PRO_5039056455" evidence="1">
    <location>
        <begin position="24"/>
        <end position="527"/>
    </location>
</feature>
<comment type="caution">
    <text evidence="2">The sequence shown here is derived from an EMBL/GenBank/DDBJ whole genome shotgun (WGS) entry which is preliminary data.</text>
</comment>
<dbReference type="Proteomes" id="UP000190080">
    <property type="component" value="Unassembled WGS sequence"/>
</dbReference>
<sequence length="527" mass="58020">MIKRKKILVALLVTVVAATSVIGCSKSKSGTSSNAATSNKYPLKTDATLTWWFNFSPIAGYGDVKSENDTDFAKELIKETGVKIKFVHPSGNDTSGALNLLIASGDLPDIVENDWYSFAGGPEAAINNGTITKLNDLISKDAPNLKAYLKKNTDLDKAIKTDSGDYYVFPFLRGDDRLTTYLGPVVRKDLLDKLGLQSPTTIDEYENVLTKFKEAGIKAPLTFDWGAIGWSTAFVEAYGVKPGIYVEDGKVKFGQAESGYKDFLTLMKRWYNKGLLDKNFATLTGDQKNTAMTSGKSAMTIGLGGGGMGVWQANADKAGNGYKYAGAKYPVLQKGETPKFGQHDSRYTTYNAAAISTKCKNPDIAARVLDFGYSKKGTYLYNFGVKGKSYTIENGKPTYTKTVMDNPDGIARSSVMGNFTRYGGAPTVQQYLTQQLSMPQQREAVKTWTTDAEKYMLPQVCLKSDESSDAASIINSINTYVNEMSFKFIMGTEPLSKFDKFVDQMNKLGLQKYLKYYQDALGRYNKR</sequence>
<organism evidence="2 3">
    <name type="scientific">Clostridium oryzae</name>
    <dbReference type="NCBI Taxonomy" id="1450648"/>
    <lineage>
        <taxon>Bacteria</taxon>
        <taxon>Bacillati</taxon>
        <taxon>Bacillota</taxon>
        <taxon>Clostridia</taxon>
        <taxon>Eubacteriales</taxon>
        <taxon>Clostridiaceae</taxon>
        <taxon>Clostridium</taxon>
    </lineage>
</organism>
<dbReference type="PROSITE" id="PS51257">
    <property type="entry name" value="PROKAR_LIPOPROTEIN"/>
    <property type="match status" value="1"/>
</dbReference>
<dbReference type="Gene3D" id="3.40.190.10">
    <property type="entry name" value="Periplasmic binding protein-like II"/>
    <property type="match status" value="2"/>
</dbReference>
<dbReference type="SUPFAM" id="SSF53850">
    <property type="entry name" value="Periplasmic binding protein-like II"/>
    <property type="match status" value="1"/>
</dbReference>
<dbReference type="STRING" id="1450648.CLORY_41510"/>
<dbReference type="AlphaFoldDB" id="A0A1V4IBZ2"/>
<dbReference type="EMBL" id="MZGV01000087">
    <property type="protein sequence ID" value="OPJ57374.1"/>
    <property type="molecule type" value="Genomic_DNA"/>
</dbReference>
<dbReference type="PANTHER" id="PTHR43649:SF17">
    <property type="entry name" value="ABC TRANSPORTER SOLUTE BINDING PROTEIN-SUGAR TRANSPORT"/>
    <property type="match status" value="1"/>
</dbReference>
<evidence type="ECO:0000313" key="2">
    <source>
        <dbReference type="EMBL" id="OPJ57374.1"/>
    </source>
</evidence>
<gene>
    <name evidence="2" type="primary">lipO_14</name>
    <name evidence="2" type="ORF">CLORY_41510</name>
</gene>
<evidence type="ECO:0000313" key="3">
    <source>
        <dbReference type="Proteomes" id="UP000190080"/>
    </source>
</evidence>
<evidence type="ECO:0000256" key="1">
    <source>
        <dbReference type="SAM" id="SignalP"/>
    </source>
</evidence>
<name>A0A1V4IBZ2_9CLOT</name>
<keyword evidence="2" id="KW-0449">Lipoprotein</keyword>
<protein>
    <submittedName>
        <fullName evidence="2">Lipoprotein LipO</fullName>
    </submittedName>
</protein>
<dbReference type="RefSeq" id="WP_169911699.1">
    <property type="nucleotide sequence ID" value="NZ_MZGV01000087.1"/>
</dbReference>
<keyword evidence="3" id="KW-1185">Reference proteome</keyword>
<keyword evidence="1" id="KW-0732">Signal</keyword>
<proteinExistence type="predicted"/>
<reference evidence="2 3" key="1">
    <citation type="submission" date="2017-03" db="EMBL/GenBank/DDBJ databases">
        <title>Genome sequence of Clostridium oryzae DSM 28571.</title>
        <authorList>
            <person name="Poehlein A."/>
            <person name="Daniel R."/>
        </authorList>
    </citation>
    <scope>NUCLEOTIDE SEQUENCE [LARGE SCALE GENOMIC DNA]</scope>
    <source>
        <strain evidence="2 3">DSM 28571</strain>
    </source>
</reference>
<feature type="signal peptide" evidence="1">
    <location>
        <begin position="1"/>
        <end position="23"/>
    </location>
</feature>
<dbReference type="InterPro" id="IPR006059">
    <property type="entry name" value="SBP"/>
</dbReference>